<evidence type="ECO:0000256" key="12">
    <source>
        <dbReference type="PROSITE-ProRule" id="PRU00042"/>
    </source>
</evidence>
<dbReference type="GO" id="GO:0005634">
    <property type="term" value="C:nucleus"/>
    <property type="evidence" value="ECO:0007669"/>
    <property type="project" value="UniProtKB-SubCell"/>
</dbReference>
<proteinExistence type="inferred from homology"/>
<comment type="caution">
    <text evidence="15">The sequence shown here is derived from an EMBL/GenBank/DDBJ whole genome shotgun (WGS) entry which is preliminary data.</text>
</comment>
<organism evidence="15 16">
    <name type="scientific">Phyllostomus discolor</name>
    <name type="common">pale spear-nosed bat</name>
    <dbReference type="NCBI Taxonomy" id="89673"/>
    <lineage>
        <taxon>Eukaryota</taxon>
        <taxon>Metazoa</taxon>
        <taxon>Chordata</taxon>
        <taxon>Craniata</taxon>
        <taxon>Vertebrata</taxon>
        <taxon>Euteleostomi</taxon>
        <taxon>Mammalia</taxon>
        <taxon>Eutheria</taxon>
        <taxon>Laurasiatheria</taxon>
        <taxon>Chiroptera</taxon>
        <taxon>Yangochiroptera</taxon>
        <taxon>Phyllostomidae</taxon>
        <taxon>Phyllostominae</taxon>
        <taxon>Phyllostomus</taxon>
    </lineage>
</organism>
<evidence type="ECO:0000256" key="10">
    <source>
        <dbReference type="ARBA" id="ARBA00023163"/>
    </source>
</evidence>
<protein>
    <recommendedName>
        <fullName evidence="17">Zinc finger protein 211-like</fullName>
    </recommendedName>
</protein>
<keyword evidence="6 12" id="KW-0863">Zinc-finger</keyword>
<keyword evidence="5" id="KW-0677">Repeat</keyword>
<dbReference type="CDD" id="cd07765">
    <property type="entry name" value="KRAB_A-box"/>
    <property type="match status" value="1"/>
</dbReference>
<evidence type="ECO:0000256" key="2">
    <source>
        <dbReference type="ARBA" id="ARBA00004123"/>
    </source>
</evidence>
<evidence type="ECO:0000256" key="4">
    <source>
        <dbReference type="ARBA" id="ARBA00022723"/>
    </source>
</evidence>
<comment type="similarity">
    <text evidence="3">Belongs to the krueppel C2H2-type zinc-finger protein family.</text>
</comment>
<dbReference type="FunFam" id="3.30.160.60:FF:001684">
    <property type="entry name" value="zinc finger protein 33B-like"/>
    <property type="match status" value="3"/>
</dbReference>
<keyword evidence="7" id="KW-0862">Zinc</keyword>
<evidence type="ECO:0000313" key="16">
    <source>
        <dbReference type="Proteomes" id="UP000664940"/>
    </source>
</evidence>
<comment type="subcellular location">
    <subcellularLocation>
        <location evidence="2">Nucleus</location>
    </subcellularLocation>
</comment>
<dbReference type="EMBL" id="JABVXQ010000014">
    <property type="protein sequence ID" value="KAF6080062.1"/>
    <property type="molecule type" value="Genomic_DNA"/>
</dbReference>
<evidence type="ECO:0000256" key="5">
    <source>
        <dbReference type="ARBA" id="ARBA00022737"/>
    </source>
</evidence>
<reference evidence="15 16" key="1">
    <citation type="journal article" date="2020" name="Nature">
        <title>Six reference-quality genomes reveal evolution of bat adaptations.</title>
        <authorList>
            <person name="Jebb D."/>
            <person name="Huang Z."/>
            <person name="Pippel M."/>
            <person name="Hughes G.M."/>
            <person name="Lavrichenko K."/>
            <person name="Devanna P."/>
            <person name="Winkler S."/>
            <person name="Jermiin L.S."/>
            <person name="Skirmuntt E.C."/>
            <person name="Katzourakis A."/>
            <person name="Burkitt-Gray L."/>
            <person name="Ray D.A."/>
            <person name="Sullivan K.A.M."/>
            <person name="Roscito J.G."/>
            <person name="Kirilenko B.M."/>
            <person name="Davalos L.M."/>
            <person name="Corthals A.P."/>
            <person name="Power M.L."/>
            <person name="Jones G."/>
            <person name="Ransome R.D."/>
            <person name="Dechmann D.K.N."/>
            <person name="Locatelli A.G."/>
            <person name="Puechmaille S.J."/>
            <person name="Fedrigo O."/>
            <person name="Jarvis E.D."/>
            <person name="Hiller M."/>
            <person name="Vernes S.C."/>
            <person name="Myers E.W."/>
            <person name="Teeling E.C."/>
        </authorList>
    </citation>
    <scope>NUCLEOTIDE SEQUENCE [LARGE SCALE GENOMIC DNA]</scope>
    <source>
        <strain evidence="15">Bat1K_MPI-CBG_1</strain>
    </source>
</reference>
<evidence type="ECO:0008006" key="17">
    <source>
        <dbReference type="Google" id="ProtNLM"/>
    </source>
</evidence>
<evidence type="ECO:0000256" key="7">
    <source>
        <dbReference type="ARBA" id="ARBA00022833"/>
    </source>
</evidence>
<dbReference type="SMART" id="SM00355">
    <property type="entry name" value="ZnF_C2H2"/>
    <property type="match status" value="11"/>
</dbReference>
<evidence type="ECO:0000256" key="9">
    <source>
        <dbReference type="ARBA" id="ARBA00023125"/>
    </source>
</evidence>
<dbReference type="Proteomes" id="UP000664940">
    <property type="component" value="Unassembled WGS sequence"/>
</dbReference>
<dbReference type="GO" id="GO:0000981">
    <property type="term" value="F:DNA-binding transcription factor activity, RNA polymerase II-specific"/>
    <property type="evidence" value="ECO:0007669"/>
    <property type="project" value="TreeGrafter"/>
</dbReference>
<evidence type="ECO:0000259" key="14">
    <source>
        <dbReference type="PROSITE" id="PS50805"/>
    </source>
</evidence>
<feature type="domain" description="KRAB" evidence="14">
    <location>
        <begin position="58"/>
        <end position="129"/>
    </location>
</feature>
<dbReference type="PROSITE" id="PS50157">
    <property type="entry name" value="ZINC_FINGER_C2H2_2"/>
    <property type="match status" value="12"/>
</dbReference>
<dbReference type="Gene3D" id="3.30.160.60">
    <property type="entry name" value="Classic Zinc Finger"/>
    <property type="match status" value="11"/>
</dbReference>
<evidence type="ECO:0000256" key="8">
    <source>
        <dbReference type="ARBA" id="ARBA00023015"/>
    </source>
</evidence>
<feature type="domain" description="C2H2-type" evidence="13">
    <location>
        <begin position="283"/>
        <end position="310"/>
    </location>
</feature>
<dbReference type="SUPFAM" id="SSF57667">
    <property type="entry name" value="beta-beta-alpha zinc fingers"/>
    <property type="match status" value="6"/>
</dbReference>
<feature type="domain" description="C2H2-type" evidence="13">
    <location>
        <begin position="535"/>
        <end position="562"/>
    </location>
</feature>
<evidence type="ECO:0000256" key="6">
    <source>
        <dbReference type="ARBA" id="ARBA00022771"/>
    </source>
</evidence>
<dbReference type="AlphaFoldDB" id="A0A834DJK2"/>
<feature type="domain" description="C2H2-type" evidence="13">
    <location>
        <begin position="423"/>
        <end position="450"/>
    </location>
</feature>
<keyword evidence="9" id="KW-0238">DNA-binding</keyword>
<evidence type="ECO:0000256" key="1">
    <source>
        <dbReference type="ARBA" id="ARBA00003767"/>
    </source>
</evidence>
<feature type="domain" description="C2H2-type" evidence="13">
    <location>
        <begin position="451"/>
        <end position="478"/>
    </location>
</feature>
<dbReference type="PANTHER" id="PTHR24384">
    <property type="entry name" value="FINGER PUTATIVE TRANSCRIPTION FACTOR FAMILY-RELATED"/>
    <property type="match status" value="1"/>
</dbReference>
<dbReference type="InterPro" id="IPR001909">
    <property type="entry name" value="KRAB"/>
</dbReference>
<dbReference type="GO" id="GO:0045892">
    <property type="term" value="P:negative regulation of DNA-templated transcription"/>
    <property type="evidence" value="ECO:0007669"/>
    <property type="project" value="UniProtKB-ARBA"/>
</dbReference>
<name>A0A834DJK2_9CHIR</name>
<dbReference type="FunFam" id="3.30.160.60:FF:001437">
    <property type="entry name" value="Zinc finger protein 594"/>
    <property type="match status" value="2"/>
</dbReference>
<dbReference type="FunFam" id="3.30.160.60:FF:000028">
    <property type="entry name" value="zinc finger protein 90 homolog"/>
    <property type="match status" value="1"/>
</dbReference>
<evidence type="ECO:0000259" key="13">
    <source>
        <dbReference type="PROSITE" id="PS50157"/>
    </source>
</evidence>
<gene>
    <name evidence="15" type="ORF">HJG60_020705</name>
</gene>
<keyword evidence="10" id="KW-0804">Transcription</keyword>
<keyword evidence="4" id="KW-0479">Metal-binding</keyword>
<feature type="domain" description="C2H2-type" evidence="13">
    <location>
        <begin position="507"/>
        <end position="534"/>
    </location>
</feature>
<dbReference type="Pfam" id="PF01352">
    <property type="entry name" value="KRAB"/>
    <property type="match status" value="1"/>
</dbReference>
<dbReference type="Gene3D" id="6.10.140.140">
    <property type="match status" value="1"/>
</dbReference>
<evidence type="ECO:0000256" key="3">
    <source>
        <dbReference type="ARBA" id="ARBA00006991"/>
    </source>
</evidence>
<accession>A0A834DJK2</accession>
<dbReference type="FunFam" id="3.30.160.60:FF:000358">
    <property type="entry name" value="zinc finger protein 24"/>
    <property type="match status" value="1"/>
</dbReference>
<feature type="domain" description="C2H2-type" evidence="13">
    <location>
        <begin position="395"/>
        <end position="422"/>
    </location>
</feature>
<dbReference type="InterPro" id="IPR036051">
    <property type="entry name" value="KRAB_dom_sf"/>
</dbReference>
<evidence type="ECO:0000256" key="11">
    <source>
        <dbReference type="ARBA" id="ARBA00023242"/>
    </source>
</evidence>
<dbReference type="InterPro" id="IPR050752">
    <property type="entry name" value="C2H2-ZF_domain"/>
</dbReference>
<dbReference type="InterPro" id="IPR036236">
    <property type="entry name" value="Znf_C2H2_sf"/>
</dbReference>
<keyword evidence="11" id="KW-0539">Nucleus</keyword>
<dbReference type="SMART" id="SM00349">
    <property type="entry name" value="KRAB"/>
    <property type="match status" value="1"/>
</dbReference>
<feature type="domain" description="C2H2-type" evidence="13">
    <location>
        <begin position="367"/>
        <end position="394"/>
    </location>
</feature>
<dbReference type="SUPFAM" id="SSF109640">
    <property type="entry name" value="KRAB domain (Kruppel-associated box)"/>
    <property type="match status" value="1"/>
</dbReference>
<feature type="domain" description="C2H2-type" evidence="13">
    <location>
        <begin position="479"/>
        <end position="506"/>
    </location>
</feature>
<evidence type="ECO:0000313" key="15">
    <source>
        <dbReference type="EMBL" id="KAF6080062.1"/>
    </source>
</evidence>
<feature type="domain" description="C2H2-type" evidence="13">
    <location>
        <begin position="563"/>
        <end position="590"/>
    </location>
</feature>
<dbReference type="Pfam" id="PF00096">
    <property type="entry name" value="zf-C2H2"/>
    <property type="match status" value="9"/>
</dbReference>
<feature type="domain" description="C2H2-type" evidence="13">
    <location>
        <begin position="162"/>
        <end position="189"/>
    </location>
</feature>
<sequence length="595" mass="68361">MVVTLSVKLGRSASVTSVRAGTEFVLPRGPLFSAPPAPLSPRSLMAAPALRRPAEVGFTFEDIAVYFSQEEWHLLDEVQRRLYLDVMLENFALISSLGCCCGKEDVEAPIEHSISVQASQAKNSNAASSSQKSHPCESCAPVLRDIFLLVDQKGTQHSLTLLKCGACAKRFYFSANYYQPEEQHMREKPFIYRVERVSVVNSSNFHKSKTSIAGEVGNNFLTISGNLQQNATEIRERPNKIPVSGVTFQRRKNHYTWRSCKNTTGRKHTLGQDEGVHNGRQCFLCHECGKYFTSSYGLRCHERLHKGERPYECNECGKSFTTASSLGKHQRVHPGERPYECSECGKSFTSSFGLQCHQRVHTRERHYKCNECDRSFTSSSKLCYHERVHTAERPYVCHECGKSFFFRSRLRFHERVHTRERPYECHECGKSYTWSSNLYAHKRVHTGERPYVCSQCGKSFQRNSDLRLHQIVHTGERPYECSKCGKSFTSNNGLRYHQRFHTGERPYECSECGKFLVSNNGLRYHQRVHKGERPYECNKCGRSFTSSSDLRCHQKVHTRKRPYACSHCGKSFVRVSNLHYHERLHTVERPCECPK</sequence>
<dbReference type="GO" id="GO:0000978">
    <property type="term" value="F:RNA polymerase II cis-regulatory region sequence-specific DNA binding"/>
    <property type="evidence" value="ECO:0007669"/>
    <property type="project" value="TreeGrafter"/>
</dbReference>
<dbReference type="PROSITE" id="PS50805">
    <property type="entry name" value="KRAB"/>
    <property type="match status" value="1"/>
</dbReference>
<feature type="domain" description="C2H2-type" evidence="13">
    <location>
        <begin position="339"/>
        <end position="366"/>
    </location>
</feature>
<dbReference type="FunFam" id="3.30.160.60:FF:000249">
    <property type="entry name" value="Zinc finger protein 154"/>
    <property type="match status" value="1"/>
</dbReference>
<dbReference type="GO" id="GO:0008270">
    <property type="term" value="F:zinc ion binding"/>
    <property type="evidence" value="ECO:0007669"/>
    <property type="project" value="UniProtKB-KW"/>
</dbReference>
<dbReference type="PROSITE" id="PS00028">
    <property type="entry name" value="ZINC_FINGER_C2H2_1"/>
    <property type="match status" value="11"/>
</dbReference>
<dbReference type="InterPro" id="IPR013087">
    <property type="entry name" value="Znf_C2H2_type"/>
</dbReference>
<feature type="domain" description="C2H2-type" evidence="13">
    <location>
        <begin position="311"/>
        <end position="338"/>
    </location>
</feature>
<dbReference type="FunFam" id="3.30.160.60:FF:000016">
    <property type="entry name" value="zinc finger protein 37 homolog"/>
    <property type="match status" value="1"/>
</dbReference>
<comment type="function">
    <text evidence="1">May be involved in transcriptional regulation.</text>
</comment>
<keyword evidence="8" id="KW-0805">Transcription regulation</keyword>
<dbReference type="PANTHER" id="PTHR24384:SF242">
    <property type="entry name" value="ZINC FINGER PROTEIN 628"/>
    <property type="match status" value="1"/>
</dbReference>
<dbReference type="FunFam" id="3.30.160.60:FF:000023">
    <property type="entry name" value="zinc finger protein 37 homolog"/>
    <property type="match status" value="1"/>
</dbReference>